<evidence type="ECO:0000313" key="2">
    <source>
        <dbReference type="Proteomes" id="UP000620670"/>
    </source>
</evidence>
<protein>
    <submittedName>
        <fullName evidence="1">Uncharacterized protein</fullName>
    </submittedName>
</protein>
<accession>A0ABS0Y4Z5</accession>
<dbReference type="RefSeq" id="WP_199050618.1">
    <property type="nucleotide sequence ID" value="NZ_JAELXT010000024.1"/>
</dbReference>
<gene>
    <name evidence="1" type="ORF">JAO75_18475</name>
</gene>
<comment type="caution">
    <text evidence="1">The sequence shown here is derived from an EMBL/GenBank/DDBJ whole genome shotgun (WGS) entry which is preliminary data.</text>
</comment>
<organism evidence="1 2">
    <name type="scientific">Microvirga splendida</name>
    <dbReference type="NCBI Taxonomy" id="2795727"/>
    <lineage>
        <taxon>Bacteria</taxon>
        <taxon>Pseudomonadati</taxon>
        <taxon>Pseudomonadota</taxon>
        <taxon>Alphaproteobacteria</taxon>
        <taxon>Hyphomicrobiales</taxon>
        <taxon>Methylobacteriaceae</taxon>
        <taxon>Microvirga</taxon>
    </lineage>
</organism>
<dbReference type="Proteomes" id="UP000620670">
    <property type="component" value="Unassembled WGS sequence"/>
</dbReference>
<proteinExistence type="predicted"/>
<sequence>MTSPATTEPLYTYRLMAYLKWGGPERQLPEDEPNLPRDLVACAASWRTMAKENHFDAGEMARICSVVASHLEILFVPSNLKEEISLAPVEEHHIRTFEVVAVNFSRGPIPWICVKAFFELGFTEEVPLDGIGEWQDANDFLDWALAFRYTFDDPEEDWCVMADRRHDGIEIFGPLAPDDPGLTYAEKIGDLLRDVLGEDDPLSEHSS</sequence>
<dbReference type="EMBL" id="JAELXT010000024">
    <property type="protein sequence ID" value="MBJ6127392.1"/>
    <property type="molecule type" value="Genomic_DNA"/>
</dbReference>
<keyword evidence="2" id="KW-1185">Reference proteome</keyword>
<evidence type="ECO:0000313" key="1">
    <source>
        <dbReference type="EMBL" id="MBJ6127392.1"/>
    </source>
</evidence>
<name>A0ABS0Y4Z5_9HYPH</name>
<reference evidence="2" key="1">
    <citation type="submission" date="2020-12" db="EMBL/GenBank/DDBJ databases">
        <title>Hymenobacter sp.</title>
        <authorList>
            <person name="Kim M.K."/>
        </authorList>
    </citation>
    <scope>NUCLEOTIDE SEQUENCE [LARGE SCALE GENOMIC DNA]</scope>
    <source>
        <strain evidence="2">BT325</strain>
    </source>
</reference>